<keyword evidence="3" id="KW-1185">Reference proteome</keyword>
<evidence type="ECO:0000313" key="2">
    <source>
        <dbReference type="EMBL" id="SJZ89523.1"/>
    </source>
</evidence>
<keyword evidence="1" id="KW-0472">Membrane</keyword>
<evidence type="ECO:0000313" key="3">
    <source>
        <dbReference type="Proteomes" id="UP000190092"/>
    </source>
</evidence>
<name>A0A1T4PD86_9HYPH</name>
<organism evidence="2 3">
    <name type="scientific">Enhydrobacter aerosaccus</name>
    <dbReference type="NCBI Taxonomy" id="225324"/>
    <lineage>
        <taxon>Bacteria</taxon>
        <taxon>Pseudomonadati</taxon>
        <taxon>Pseudomonadota</taxon>
        <taxon>Alphaproteobacteria</taxon>
        <taxon>Hyphomicrobiales</taxon>
        <taxon>Enhydrobacter</taxon>
    </lineage>
</organism>
<proteinExistence type="predicted"/>
<accession>A0A1T4PD86</accession>
<dbReference type="EMBL" id="FUWJ01000002">
    <property type="protein sequence ID" value="SJZ89523.1"/>
    <property type="molecule type" value="Genomic_DNA"/>
</dbReference>
<reference evidence="3" key="1">
    <citation type="submission" date="2017-02" db="EMBL/GenBank/DDBJ databases">
        <authorList>
            <person name="Varghese N."/>
            <person name="Submissions S."/>
        </authorList>
    </citation>
    <scope>NUCLEOTIDE SEQUENCE [LARGE SCALE GENOMIC DNA]</scope>
    <source>
        <strain evidence="3">ATCC 27094</strain>
    </source>
</reference>
<dbReference type="OrthoDB" id="7376289at2"/>
<feature type="transmembrane region" description="Helical" evidence="1">
    <location>
        <begin position="111"/>
        <end position="131"/>
    </location>
</feature>
<keyword evidence="1" id="KW-1133">Transmembrane helix</keyword>
<feature type="transmembrane region" description="Helical" evidence="1">
    <location>
        <begin position="40"/>
        <end position="58"/>
    </location>
</feature>
<protein>
    <submittedName>
        <fullName evidence="2">Uncharacterized protein</fullName>
    </submittedName>
</protein>
<sequence>MIRPGVTLALWFALALMIVVNDMIGDTWIAMALTVRAVEWYKVLVPLPYVVLLAIIHARRTAGPRWFEAALLATLLWAPSTVLVDFLYAHWTFGTEAPEFLDRFAFWWGVPYPLLVLTLLAAPILAGWVVARSGASTRASRRSA</sequence>
<dbReference type="STRING" id="225324.SAMN02745126_02754"/>
<dbReference type="AlphaFoldDB" id="A0A1T4PD86"/>
<evidence type="ECO:0000256" key="1">
    <source>
        <dbReference type="SAM" id="Phobius"/>
    </source>
</evidence>
<feature type="transmembrane region" description="Helical" evidence="1">
    <location>
        <begin position="70"/>
        <end position="91"/>
    </location>
</feature>
<keyword evidence="1" id="KW-0812">Transmembrane</keyword>
<gene>
    <name evidence="2" type="ORF">SAMN02745126_02754</name>
</gene>
<dbReference type="RefSeq" id="WP_139373870.1">
    <property type="nucleotide sequence ID" value="NZ_FUWJ01000002.1"/>
</dbReference>
<dbReference type="Proteomes" id="UP000190092">
    <property type="component" value="Unassembled WGS sequence"/>
</dbReference>